<dbReference type="EMBL" id="AP024425">
    <property type="protein sequence ID" value="BCR93829.1"/>
    <property type="molecule type" value="Genomic_DNA"/>
</dbReference>
<keyword evidence="2" id="KW-1185">Reference proteome</keyword>
<gene>
    <name evidence="1" type="ORF">AKAW2_10875S</name>
</gene>
<proteinExistence type="predicted"/>
<sequence length="99" mass="11224">MHTDSSPLQQILFMNQGNTDIALRDIPLSVSFVEDKAQTRPYLDIAQRSRDTRLRVSLVALAYNHCESHCSEYEASMKWSPAENPATSITMIILRSSRP</sequence>
<protein>
    <submittedName>
        <fullName evidence="1">Uncharacterized protein</fullName>
    </submittedName>
</protein>
<dbReference type="RefSeq" id="XP_041537595.1">
    <property type="nucleotide sequence ID" value="XM_041692045.1"/>
</dbReference>
<name>A0A7R7ZUI9_ASPKA</name>
<reference evidence="1" key="2">
    <citation type="submission" date="2021-02" db="EMBL/GenBank/DDBJ databases">
        <title>Aspergillus luchuensis mut. kawachii IFO 4304 genome sequence.</title>
        <authorList>
            <person name="Mori K."/>
            <person name="Kadooka C."/>
            <person name="Goto M."/>
            <person name="Futagami T."/>
        </authorList>
    </citation>
    <scope>NUCLEOTIDE SEQUENCE</scope>
    <source>
        <strain evidence="1">IFO 4308</strain>
    </source>
</reference>
<evidence type="ECO:0000313" key="2">
    <source>
        <dbReference type="Proteomes" id="UP000661280"/>
    </source>
</evidence>
<organism evidence="1 2">
    <name type="scientific">Aspergillus kawachii</name>
    <name type="common">White koji mold</name>
    <name type="synonym">Aspergillus awamori var. kawachi</name>
    <dbReference type="NCBI Taxonomy" id="1069201"/>
    <lineage>
        <taxon>Eukaryota</taxon>
        <taxon>Fungi</taxon>
        <taxon>Dikarya</taxon>
        <taxon>Ascomycota</taxon>
        <taxon>Pezizomycotina</taxon>
        <taxon>Eurotiomycetes</taxon>
        <taxon>Eurotiomycetidae</taxon>
        <taxon>Eurotiales</taxon>
        <taxon>Aspergillaceae</taxon>
        <taxon>Aspergillus</taxon>
        <taxon>Aspergillus subgen. Circumdati</taxon>
    </lineage>
</organism>
<reference evidence="1" key="1">
    <citation type="submission" date="2021-01" db="EMBL/GenBank/DDBJ databases">
        <authorList>
            <consortium name="Aspergillus luchuensis mut. kawachii IFO 4304 genome sequencing consortium"/>
            <person name="Kazuki M."/>
            <person name="Futagami T."/>
        </authorList>
    </citation>
    <scope>NUCLEOTIDE SEQUENCE</scope>
    <source>
        <strain evidence="1">IFO 4308</strain>
    </source>
</reference>
<dbReference type="KEGG" id="aluc:AKAW2_10875S"/>
<dbReference type="AlphaFoldDB" id="A0A7R7ZUI9"/>
<dbReference type="Proteomes" id="UP000661280">
    <property type="component" value="Chromosome 1"/>
</dbReference>
<dbReference type="GeneID" id="64955154"/>
<accession>A0A7R7ZUI9</accession>
<evidence type="ECO:0000313" key="1">
    <source>
        <dbReference type="EMBL" id="BCR93829.1"/>
    </source>
</evidence>